<organism evidence="1 2">
    <name type="scientific">Paenibacillus silvae</name>
    <dbReference type="NCBI Taxonomy" id="1325358"/>
    <lineage>
        <taxon>Bacteria</taxon>
        <taxon>Bacillati</taxon>
        <taxon>Bacillota</taxon>
        <taxon>Bacilli</taxon>
        <taxon>Bacillales</taxon>
        <taxon>Paenibacillaceae</taxon>
        <taxon>Paenibacillus</taxon>
    </lineage>
</organism>
<protein>
    <submittedName>
        <fullName evidence="1">Uncharacterized protein</fullName>
    </submittedName>
</protein>
<name>A0A2W6Q3Y3_9BACL</name>
<dbReference type="EMBL" id="QKWW01000143">
    <property type="protein sequence ID" value="PZT52003.1"/>
    <property type="molecule type" value="Genomic_DNA"/>
</dbReference>
<dbReference type="Proteomes" id="UP000249204">
    <property type="component" value="Unassembled WGS sequence"/>
</dbReference>
<accession>A0A2W6Q3Y3</accession>
<gene>
    <name evidence="1" type="ORF">DN757_29705</name>
</gene>
<evidence type="ECO:0000313" key="1">
    <source>
        <dbReference type="EMBL" id="PZT52003.1"/>
    </source>
</evidence>
<proteinExistence type="predicted"/>
<dbReference type="AlphaFoldDB" id="A0A2W6Q3Y3"/>
<evidence type="ECO:0000313" key="2">
    <source>
        <dbReference type="Proteomes" id="UP000249204"/>
    </source>
</evidence>
<comment type="caution">
    <text evidence="1">The sequence shown here is derived from an EMBL/GenBank/DDBJ whole genome shotgun (WGS) entry which is preliminary data.</text>
</comment>
<reference evidence="1 2" key="1">
    <citation type="submission" date="2018-06" db="EMBL/GenBank/DDBJ databases">
        <title>Isolation of heavy metals resistant Paenibacillus silvae NC2 from Gold-Copper mine in ZiJin, China.</title>
        <authorList>
            <person name="Xu J."/>
            <person name="Mazhar H.S."/>
            <person name="Rensing C."/>
        </authorList>
    </citation>
    <scope>NUCLEOTIDE SEQUENCE [LARGE SCALE GENOMIC DNA]</scope>
    <source>
        <strain evidence="1 2">NC2</strain>
    </source>
</reference>
<sequence length="104" mass="12268">MKQKLKSLDIHTLYEIDQKRLAIDLGCQLHQLQARVTIGGLIEVIRQYHQIILYTVDECWCVQLFEHDEATNDAESCCYENSGTELIELLYTTMEWIYDRLNDN</sequence>